<evidence type="ECO:0000313" key="2">
    <source>
        <dbReference type="Proteomes" id="UP000824156"/>
    </source>
</evidence>
<proteinExistence type="predicted"/>
<gene>
    <name evidence="1" type="ORF">H9853_06570</name>
</gene>
<reference evidence="1" key="1">
    <citation type="journal article" date="2021" name="PeerJ">
        <title>Extensive microbial diversity within the chicken gut microbiome revealed by metagenomics and culture.</title>
        <authorList>
            <person name="Gilroy R."/>
            <person name="Ravi A."/>
            <person name="Getino M."/>
            <person name="Pursley I."/>
            <person name="Horton D.L."/>
            <person name="Alikhan N.F."/>
            <person name="Baker D."/>
            <person name="Gharbi K."/>
            <person name="Hall N."/>
            <person name="Watson M."/>
            <person name="Adriaenssens E.M."/>
            <person name="Foster-Nyarko E."/>
            <person name="Jarju S."/>
            <person name="Secka A."/>
            <person name="Antonio M."/>
            <person name="Oren A."/>
            <person name="Chaudhuri R.R."/>
            <person name="La Ragione R."/>
            <person name="Hildebrand F."/>
            <person name="Pallen M.J."/>
        </authorList>
    </citation>
    <scope>NUCLEOTIDE SEQUENCE</scope>
    <source>
        <strain evidence="1">1719</strain>
    </source>
</reference>
<dbReference type="AlphaFoldDB" id="A0A9D2AZA2"/>
<organism evidence="1 2">
    <name type="scientific">Candidatus Sphingobacterium stercoripullorum</name>
    <dbReference type="NCBI Taxonomy" id="2838759"/>
    <lineage>
        <taxon>Bacteria</taxon>
        <taxon>Pseudomonadati</taxon>
        <taxon>Bacteroidota</taxon>
        <taxon>Sphingobacteriia</taxon>
        <taxon>Sphingobacteriales</taxon>
        <taxon>Sphingobacteriaceae</taxon>
        <taxon>Sphingobacterium</taxon>
    </lineage>
</organism>
<comment type="caution">
    <text evidence="1">The sequence shown here is derived from an EMBL/GenBank/DDBJ whole genome shotgun (WGS) entry which is preliminary data.</text>
</comment>
<name>A0A9D2AZA2_9SPHI</name>
<protein>
    <submittedName>
        <fullName evidence="1">Uncharacterized protein</fullName>
    </submittedName>
</protein>
<dbReference type="Proteomes" id="UP000824156">
    <property type="component" value="Unassembled WGS sequence"/>
</dbReference>
<sequence length="276" mass="30423">MALILQTKENIGGSEKLYRDALVADGTLLLVDFSNRGTLHGYSVAKGFPVRDLARESSEVLGIKNSTRFNYEDSTHLSEGLGLWCGDWGSSGYNDGDPYGVDFGKDLMEYIVANKEHEFLITVWVRVPSLTGFSGGRVIASMGDVGGSGINLNITNQGIPNLFFGGIEGRFATIDPTTDVLQRSIHYRGTSNTMRNFTNGEFGRETLTNPNFEGDYSNLVLGRNTGNPSVYMYRILVEDLTVSGRVADTVVKDDWDYNNGTGKYGYMEKRPFIDQA</sequence>
<accession>A0A9D2AZA2</accession>
<evidence type="ECO:0000313" key="1">
    <source>
        <dbReference type="EMBL" id="HIX54671.1"/>
    </source>
</evidence>
<dbReference type="EMBL" id="DXEZ01000181">
    <property type="protein sequence ID" value="HIX54671.1"/>
    <property type="molecule type" value="Genomic_DNA"/>
</dbReference>
<reference evidence="1" key="2">
    <citation type="submission" date="2021-04" db="EMBL/GenBank/DDBJ databases">
        <authorList>
            <person name="Gilroy R."/>
        </authorList>
    </citation>
    <scope>NUCLEOTIDE SEQUENCE</scope>
    <source>
        <strain evidence="1">1719</strain>
    </source>
</reference>